<accession>A0ABR2J314</accession>
<evidence type="ECO:0000313" key="2">
    <source>
        <dbReference type="Proteomes" id="UP001470230"/>
    </source>
</evidence>
<dbReference type="Proteomes" id="UP001470230">
    <property type="component" value="Unassembled WGS sequence"/>
</dbReference>
<organism evidence="1 2">
    <name type="scientific">Tritrichomonas musculus</name>
    <dbReference type="NCBI Taxonomy" id="1915356"/>
    <lineage>
        <taxon>Eukaryota</taxon>
        <taxon>Metamonada</taxon>
        <taxon>Parabasalia</taxon>
        <taxon>Tritrichomonadida</taxon>
        <taxon>Tritrichomonadidae</taxon>
        <taxon>Tritrichomonas</taxon>
    </lineage>
</organism>
<name>A0ABR2J314_9EUKA</name>
<comment type="caution">
    <text evidence="1">The sequence shown here is derived from an EMBL/GenBank/DDBJ whole genome shotgun (WGS) entry which is preliminary data.</text>
</comment>
<keyword evidence="2" id="KW-1185">Reference proteome</keyword>
<proteinExistence type="predicted"/>
<evidence type="ECO:0000313" key="1">
    <source>
        <dbReference type="EMBL" id="KAK8871980.1"/>
    </source>
</evidence>
<gene>
    <name evidence="1" type="ORF">M9Y10_007732</name>
</gene>
<reference evidence="1 2" key="1">
    <citation type="submission" date="2024-04" db="EMBL/GenBank/DDBJ databases">
        <title>Tritrichomonas musculus Genome.</title>
        <authorList>
            <person name="Alves-Ferreira E."/>
            <person name="Grigg M."/>
            <person name="Lorenzi H."/>
            <person name="Galac M."/>
        </authorList>
    </citation>
    <scope>NUCLEOTIDE SEQUENCE [LARGE SCALE GENOMIC DNA]</scope>
    <source>
        <strain evidence="1 2">EAF2021</strain>
    </source>
</reference>
<protein>
    <submittedName>
        <fullName evidence="1">Uncharacterized protein</fullName>
    </submittedName>
</protein>
<dbReference type="EMBL" id="JAPFFF010000013">
    <property type="protein sequence ID" value="KAK8871980.1"/>
    <property type="molecule type" value="Genomic_DNA"/>
</dbReference>
<sequence>MWREAYDYDGGMMVLTGWLRFGVDQQDAHKARCMKEFHRGIISRPVIADTDGFRCSAYPLIADGGRTHGHSDIPVRGLIHSLTLYYNHTGDDEPRLLFETRFSCRMPLDSSVGDSGACLQWASSVLQHNMRCILDEIICAVGITWEDIRYRLVLLSADMVKCSQRLECRMAGCQSVCVVADINRYPNTALLKLRVGFTAANIRELRNVVQRVHCSREHTFMGVRIMLETHPRFYMAYLERGFSVADEDSSINVALTSYSADLITSAIMSRVNDIGESEQQRMLAIKETVRDVVLFFNKIIYI</sequence>